<dbReference type="CDD" id="cd02440">
    <property type="entry name" value="AdoMet_MTases"/>
    <property type="match status" value="1"/>
</dbReference>
<keyword evidence="4" id="KW-0830">Ubiquinone</keyword>
<keyword evidence="2 4" id="KW-0808">Transferase</keyword>
<organism evidence="4 5">
    <name type="scientific">Eiseniibacteriota bacterium</name>
    <dbReference type="NCBI Taxonomy" id="2212470"/>
    <lineage>
        <taxon>Bacteria</taxon>
        <taxon>Candidatus Eiseniibacteriota</taxon>
    </lineage>
</organism>
<dbReference type="GO" id="GO:0042181">
    <property type="term" value="P:ketone biosynthetic process"/>
    <property type="evidence" value="ECO:0007669"/>
    <property type="project" value="UniProtKB-ARBA"/>
</dbReference>
<dbReference type="PANTHER" id="PTHR43591:SF24">
    <property type="entry name" value="2-METHOXY-6-POLYPRENYL-1,4-BENZOQUINOL METHYLASE, MITOCHONDRIAL"/>
    <property type="match status" value="1"/>
</dbReference>
<evidence type="ECO:0000313" key="4">
    <source>
        <dbReference type="EMBL" id="MBI3538879.1"/>
    </source>
</evidence>
<dbReference type="InterPro" id="IPR004033">
    <property type="entry name" value="UbiE/COQ5_MeTrFase"/>
</dbReference>
<keyword evidence="1 4" id="KW-0489">Methyltransferase</keyword>
<dbReference type="AlphaFoldDB" id="A0A9D6L6R6"/>
<evidence type="ECO:0000256" key="3">
    <source>
        <dbReference type="ARBA" id="ARBA00022691"/>
    </source>
</evidence>
<dbReference type="Gene3D" id="3.40.50.150">
    <property type="entry name" value="Vaccinia Virus protein VP39"/>
    <property type="match status" value="1"/>
</dbReference>
<evidence type="ECO:0000256" key="1">
    <source>
        <dbReference type="ARBA" id="ARBA00022603"/>
    </source>
</evidence>
<dbReference type="EMBL" id="JACQAY010000041">
    <property type="protein sequence ID" value="MBI3538879.1"/>
    <property type="molecule type" value="Genomic_DNA"/>
</dbReference>
<dbReference type="InterPro" id="IPR023576">
    <property type="entry name" value="UbiE/COQ5_MeTrFase_CS"/>
</dbReference>
<dbReference type="PANTHER" id="PTHR43591">
    <property type="entry name" value="METHYLTRANSFERASE"/>
    <property type="match status" value="1"/>
</dbReference>
<evidence type="ECO:0000313" key="5">
    <source>
        <dbReference type="Proteomes" id="UP000807850"/>
    </source>
</evidence>
<gene>
    <name evidence="4" type="ORF">HY076_01215</name>
</gene>
<dbReference type="InterPro" id="IPR029063">
    <property type="entry name" value="SAM-dependent_MTases_sf"/>
</dbReference>
<keyword evidence="3" id="KW-0949">S-adenosyl-L-methionine</keyword>
<comment type="caution">
    <text evidence="4">The sequence shown here is derived from an EMBL/GenBank/DDBJ whole genome shotgun (WGS) entry which is preliminary data.</text>
</comment>
<dbReference type="PROSITE" id="PS01183">
    <property type="entry name" value="UBIE_1"/>
    <property type="match status" value="1"/>
</dbReference>
<sequence>MFDEVSGRYDLLNGVLSLGQDRTWRAALARAVPEDAHTVLDLCTGSGVSLGGLRRPGRLVIGADVSLGMLAVAAARMEPTGWAPRLVCADGFRLPLRDDSLDGVTIAFGIRNMRPLADALAELARVLRSGGTLAVLEAAAPAPGPFAPLHRLYLRRVVPLAGRISRDASAYAYLSRSIFAFGPGPEFEAALERAGFARVAHRRFMFGATHLWVARLAPGGDQNVAPAEPGIVQNARVARRSGVNLPSGGGPAAAEWRAWTGVQL</sequence>
<dbReference type="NCBIfam" id="TIGR01934">
    <property type="entry name" value="MenG_MenH_UbiE"/>
    <property type="match status" value="1"/>
</dbReference>
<dbReference type="PROSITE" id="PS51608">
    <property type="entry name" value="SAM_MT_UBIE"/>
    <property type="match status" value="1"/>
</dbReference>
<dbReference type="GO" id="GO:0008168">
    <property type="term" value="F:methyltransferase activity"/>
    <property type="evidence" value="ECO:0007669"/>
    <property type="project" value="UniProtKB-KW"/>
</dbReference>
<evidence type="ECO:0000256" key="2">
    <source>
        <dbReference type="ARBA" id="ARBA00022679"/>
    </source>
</evidence>
<feature type="non-terminal residue" evidence="4">
    <location>
        <position position="264"/>
    </location>
</feature>
<dbReference type="GO" id="GO:0032259">
    <property type="term" value="P:methylation"/>
    <property type="evidence" value="ECO:0007669"/>
    <property type="project" value="UniProtKB-KW"/>
</dbReference>
<reference evidence="4" key="1">
    <citation type="submission" date="2020-07" db="EMBL/GenBank/DDBJ databases">
        <title>Huge and variable diversity of episymbiotic CPR bacteria and DPANN archaea in groundwater ecosystems.</title>
        <authorList>
            <person name="He C.Y."/>
            <person name="Keren R."/>
            <person name="Whittaker M."/>
            <person name="Farag I.F."/>
            <person name="Doudna J."/>
            <person name="Cate J.H.D."/>
            <person name="Banfield J.F."/>
        </authorList>
    </citation>
    <scope>NUCLEOTIDE SEQUENCE</scope>
    <source>
        <strain evidence="4">NC_groundwater_928_Pr1_S-0.2um_72_17</strain>
    </source>
</reference>
<protein>
    <submittedName>
        <fullName evidence="4">Ubiquinone/menaquinone biosynthesis methyltransferase</fullName>
        <ecNumber evidence="4">2.1.1.-</ecNumber>
    </submittedName>
</protein>
<dbReference type="Pfam" id="PF01209">
    <property type="entry name" value="Ubie_methyltran"/>
    <property type="match status" value="1"/>
</dbReference>
<name>A0A9D6L6R6_UNCEI</name>
<dbReference type="EC" id="2.1.1.-" evidence="4"/>
<dbReference type="Proteomes" id="UP000807850">
    <property type="component" value="Unassembled WGS sequence"/>
</dbReference>
<proteinExistence type="predicted"/>
<accession>A0A9D6L6R6</accession>
<dbReference type="SUPFAM" id="SSF53335">
    <property type="entry name" value="S-adenosyl-L-methionine-dependent methyltransferases"/>
    <property type="match status" value="1"/>
</dbReference>